<accession>W1QBY7</accession>
<dbReference type="PANTHER" id="PTHR12228">
    <property type="entry name" value="TRANSCRIPTION INITIATION FACTOR TFIID 55 KD SUBUNIT-RELATED"/>
    <property type="match status" value="1"/>
</dbReference>
<evidence type="ECO:0000256" key="4">
    <source>
        <dbReference type="ARBA" id="ARBA00023163"/>
    </source>
</evidence>
<proteinExistence type="inferred from homology"/>
<evidence type="ECO:0000256" key="2">
    <source>
        <dbReference type="ARBA" id="ARBA00009368"/>
    </source>
</evidence>
<feature type="region of interest" description="Disordered" evidence="6">
    <location>
        <begin position="382"/>
        <end position="431"/>
    </location>
</feature>
<keyword evidence="9" id="KW-1185">Reference proteome</keyword>
<dbReference type="SMART" id="SM01370">
    <property type="entry name" value="TAFII55_N"/>
    <property type="match status" value="1"/>
</dbReference>
<evidence type="ECO:0000313" key="8">
    <source>
        <dbReference type="EMBL" id="ESW98561.1"/>
    </source>
</evidence>
<comment type="subcellular location">
    <subcellularLocation>
        <location evidence="1">Nucleus</location>
    </subcellularLocation>
</comment>
<dbReference type="EMBL" id="AEOI02000008">
    <property type="protein sequence ID" value="ESW98561.1"/>
    <property type="molecule type" value="Genomic_DNA"/>
</dbReference>
<evidence type="ECO:0000256" key="6">
    <source>
        <dbReference type="SAM" id="MobiDB-lite"/>
    </source>
</evidence>
<feature type="domain" description="TAFII55 protein conserved region" evidence="7">
    <location>
        <begin position="69"/>
        <end position="217"/>
    </location>
</feature>
<feature type="compositionally biased region" description="Acidic residues" evidence="6">
    <location>
        <begin position="262"/>
        <end position="318"/>
    </location>
</feature>
<keyword evidence="3" id="KW-0805">Transcription regulation</keyword>
<dbReference type="GO" id="GO:0005669">
    <property type="term" value="C:transcription factor TFIID complex"/>
    <property type="evidence" value="ECO:0007669"/>
    <property type="project" value="InterPro"/>
</dbReference>
<comment type="similarity">
    <text evidence="2">Belongs to the TAF7 family.</text>
</comment>
<dbReference type="InterPro" id="IPR037817">
    <property type="entry name" value="TAF7"/>
</dbReference>
<dbReference type="HOGENOM" id="CLU_016434_2_1_1"/>
<dbReference type="STRING" id="871575.W1QBY7"/>
<dbReference type="OrthoDB" id="153872at2759"/>
<organism evidence="8 9">
    <name type="scientific">Ogataea parapolymorpha (strain ATCC 26012 / BCRC 20466 / JCM 22074 / NRRL Y-7560 / DL-1)</name>
    <name type="common">Yeast</name>
    <name type="synonym">Hansenula polymorpha</name>
    <dbReference type="NCBI Taxonomy" id="871575"/>
    <lineage>
        <taxon>Eukaryota</taxon>
        <taxon>Fungi</taxon>
        <taxon>Dikarya</taxon>
        <taxon>Ascomycota</taxon>
        <taxon>Saccharomycotina</taxon>
        <taxon>Pichiomycetes</taxon>
        <taxon>Pichiales</taxon>
        <taxon>Pichiaceae</taxon>
        <taxon>Ogataea</taxon>
    </lineage>
</organism>
<evidence type="ECO:0000313" key="9">
    <source>
        <dbReference type="Proteomes" id="UP000008673"/>
    </source>
</evidence>
<keyword evidence="5" id="KW-0539">Nucleus</keyword>
<dbReference type="GO" id="GO:0016251">
    <property type="term" value="F:RNA polymerase II general transcription initiation factor activity"/>
    <property type="evidence" value="ECO:0007669"/>
    <property type="project" value="TreeGrafter"/>
</dbReference>
<dbReference type="eggNOG" id="KOG4011">
    <property type="taxonomic scope" value="Eukaryota"/>
</dbReference>
<dbReference type="GO" id="GO:0003743">
    <property type="term" value="F:translation initiation factor activity"/>
    <property type="evidence" value="ECO:0007669"/>
    <property type="project" value="UniProtKB-KW"/>
</dbReference>
<sequence length="431" mass="49843">MPKLKIKLSNKDDEKPKIKLRTSSGTDESLPTLKLSTTKKVPTIRVKPTRMPGDGYDSEDPDREDDPLIEEGIILRMIPDESLDYLRRCVEDGDMSGITIKWKDKRRAILRINGMLYGGKLVELPTVVEVHKSVDKKNIFKTIDVCQMLLIVKRLESEKDIKDIDVDMEHGESYPDGITPPLENAKQRFKRRYQQKIMQSIEDRVQQLLDLDDEAESSTYTFIDPSEEASSYSTPEPVAFKKKKQKEPEAKRENELDRLMEADDNEDELDLELEAAFEDAPRDEEEEEIIEGASADEERESSDDDDDDDDDDEEEDEEEHTRPVGEEMNETQQHNAILREEISELESTIEQKSRDLAKANNPIMRNRITDVIGRLKQELELKRMQIQEQESTNDQNKDEDDEDDQEDQEDNEEAGENEEAEDNDDDLADLF</sequence>
<feature type="compositionally biased region" description="Basic and acidic residues" evidence="6">
    <location>
        <begin position="246"/>
        <end position="261"/>
    </location>
</feature>
<reference evidence="8 9" key="1">
    <citation type="journal article" date="2013" name="BMC Genomics">
        <title>Genome sequence and analysis of methylotrophic yeast Hansenula polymorpha DL1.</title>
        <authorList>
            <person name="Ravin N.V."/>
            <person name="Eldarov M.A."/>
            <person name="Kadnikov V.V."/>
            <person name="Beletsky A.V."/>
            <person name="Schneider J."/>
            <person name="Mardanova E.S."/>
            <person name="Smekalova E.M."/>
            <person name="Zvereva M.I."/>
            <person name="Dontsova O.A."/>
            <person name="Mardanov A.V."/>
            <person name="Skryabin K.G."/>
        </authorList>
    </citation>
    <scope>NUCLEOTIDE SEQUENCE [LARGE SCALE GENOMIC DNA]</scope>
    <source>
        <strain evidence="9">ATCC 26012 / BCRC 20466 / JCM 22074 / NRRL Y-7560 / DL-1</strain>
    </source>
</reference>
<protein>
    <submittedName>
        <fullName evidence="8">Transcription initiation factor TFIID subunit 7</fullName>
    </submittedName>
</protein>
<gene>
    <name evidence="8" type="ORF">HPODL_04182</name>
</gene>
<dbReference type="GO" id="GO:0051123">
    <property type="term" value="P:RNA polymerase II preinitiation complex assembly"/>
    <property type="evidence" value="ECO:0007669"/>
    <property type="project" value="TreeGrafter"/>
</dbReference>
<feature type="region of interest" description="Disordered" evidence="6">
    <location>
        <begin position="221"/>
        <end position="368"/>
    </location>
</feature>
<dbReference type="KEGG" id="opa:HPODL_04182"/>
<feature type="region of interest" description="Disordered" evidence="6">
    <location>
        <begin position="1"/>
        <end position="64"/>
    </location>
</feature>
<evidence type="ECO:0000256" key="3">
    <source>
        <dbReference type="ARBA" id="ARBA00023015"/>
    </source>
</evidence>
<evidence type="ECO:0000256" key="5">
    <source>
        <dbReference type="ARBA" id="ARBA00023242"/>
    </source>
</evidence>
<comment type="caution">
    <text evidence="8">The sequence shown here is derived from an EMBL/GenBank/DDBJ whole genome shotgun (WGS) entry which is preliminary data.</text>
</comment>
<dbReference type="CDD" id="cd08047">
    <property type="entry name" value="TAF7"/>
    <property type="match status" value="1"/>
</dbReference>
<feature type="compositionally biased region" description="Acidic residues" evidence="6">
    <location>
        <begin position="397"/>
        <end position="431"/>
    </location>
</feature>
<dbReference type="OMA" id="KWEKMQN"/>
<feature type="compositionally biased region" description="Polar residues" evidence="6">
    <location>
        <begin position="21"/>
        <end position="40"/>
    </location>
</feature>
<dbReference type="InterPro" id="IPR006751">
    <property type="entry name" value="TAFII55_prot_cons_reg"/>
</dbReference>
<name>W1QBY7_OGAPD</name>
<dbReference type="RefSeq" id="XP_013934444.1">
    <property type="nucleotide sequence ID" value="XM_014078969.1"/>
</dbReference>
<evidence type="ECO:0000256" key="1">
    <source>
        <dbReference type="ARBA" id="ARBA00004123"/>
    </source>
</evidence>
<dbReference type="GeneID" id="25773612"/>
<dbReference type="PANTHER" id="PTHR12228:SF0">
    <property type="entry name" value="TATA-BOX BINDING PROTEIN ASSOCIATED FACTOR 7"/>
    <property type="match status" value="1"/>
</dbReference>
<keyword evidence="4" id="KW-0804">Transcription</keyword>
<dbReference type="AlphaFoldDB" id="W1QBY7"/>
<dbReference type="Proteomes" id="UP000008673">
    <property type="component" value="Unassembled WGS sequence"/>
</dbReference>
<evidence type="ECO:0000259" key="7">
    <source>
        <dbReference type="SMART" id="SM01370"/>
    </source>
</evidence>
<dbReference type="Pfam" id="PF04658">
    <property type="entry name" value="TAFII55_N"/>
    <property type="match status" value="1"/>
</dbReference>